<dbReference type="CDD" id="cd11579">
    <property type="entry name" value="Glyco_tran_WbsX"/>
    <property type="match status" value="1"/>
</dbReference>
<dbReference type="KEGG" id="mfol:DXT68_13295"/>
<dbReference type="PATRIC" id="fig|104336.4.peg.1498"/>
<dbReference type="EMBL" id="JYIU01000039">
    <property type="protein sequence ID" value="KJL22345.1"/>
    <property type="molecule type" value="Genomic_DNA"/>
</dbReference>
<reference evidence="1 2" key="1">
    <citation type="submission" date="2015-02" db="EMBL/GenBank/DDBJ databases">
        <title>Draft genome sequences of ten Microbacterium spp. with emphasis on heavy metal contaminated environments.</title>
        <authorList>
            <person name="Corretto E."/>
        </authorList>
    </citation>
    <scope>NUCLEOTIDE SEQUENCE [LARGE SCALE GENOMIC DNA]</scope>
    <source>
        <strain evidence="1 2">DSM 12966</strain>
    </source>
</reference>
<dbReference type="InterPro" id="IPR032719">
    <property type="entry name" value="WbsX"/>
</dbReference>
<dbReference type="PANTHER" id="PTHR41244:SF1">
    <property type="entry name" value="GLYCOSYLTRANSFERASE"/>
    <property type="match status" value="1"/>
</dbReference>
<evidence type="ECO:0000313" key="2">
    <source>
        <dbReference type="Proteomes" id="UP000033572"/>
    </source>
</evidence>
<accession>A0A0F0KQF5</accession>
<comment type="caution">
    <text evidence="1">The sequence shown here is derived from an EMBL/GenBank/DDBJ whole genome shotgun (WGS) entry which is preliminary data.</text>
</comment>
<dbReference type="Proteomes" id="UP000033572">
    <property type="component" value="Unassembled WGS sequence"/>
</dbReference>
<gene>
    <name evidence="1" type="ORF">RN50_01463</name>
</gene>
<protein>
    <recommendedName>
        <fullName evidence="3">Glycosyl transferase</fullName>
    </recommendedName>
</protein>
<dbReference type="Gene3D" id="3.20.20.80">
    <property type="entry name" value="Glycosidases"/>
    <property type="match status" value="1"/>
</dbReference>
<dbReference type="PANTHER" id="PTHR41244">
    <property type="entry name" value="RHAMNAN SYNTHESIS F"/>
    <property type="match status" value="1"/>
</dbReference>
<dbReference type="RefSeq" id="WP_052677688.1">
    <property type="nucleotide sequence ID" value="NZ_CP031425.1"/>
</dbReference>
<proteinExistence type="predicted"/>
<dbReference type="GeneID" id="94445373"/>
<name>A0A0F0KQF5_9MICO</name>
<keyword evidence="2" id="KW-1185">Reference proteome</keyword>
<sequence length="391" mass="44628">MRTIAYYLPQFHRIPENDEWWGEGFTEWVNVRRASPLFSSHAHPRVPGTLGEYDLLDRDVHRAQSDLARQAGVDAFCMYFYWFGGSRLLEQPIDAWRDDPTLLPYCLSWANESWTRRWDGKERSVLMAQEYDEGYEEQVFQDLLPHFLAPHYIRQDGKPILLVHRAQVIPDPPAFAERLQVLARAAGLPGVHVIGSETTPELDPRALGFDAVAEFPPVGANTLASAQLRPLEGVQRGFRGRLMSYPRMASRFEKRREASYTRHHGVTPGWDNTARRRMSATVYVGSTPQRYATWLSVARSREQARRGARGLVFINAWNEWAEGAYLEPDEIHGHDHIAATADPDSFTPSRNAGEPVYGKFWSWGQLRSIALATAGSVLAVARRMRNRSRNR</sequence>
<dbReference type="AlphaFoldDB" id="A0A0F0KQF5"/>
<organism evidence="1 2">
    <name type="scientific">Microbacterium foliorum</name>
    <dbReference type="NCBI Taxonomy" id="104336"/>
    <lineage>
        <taxon>Bacteria</taxon>
        <taxon>Bacillati</taxon>
        <taxon>Actinomycetota</taxon>
        <taxon>Actinomycetes</taxon>
        <taxon>Micrococcales</taxon>
        <taxon>Microbacteriaceae</taxon>
        <taxon>Microbacterium</taxon>
    </lineage>
</organism>
<evidence type="ECO:0000313" key="1">
    <source>
        <dbReference type="EMBL" id="KJL22345.1"/>
    </source>
</evidence>
<evidence type="ECO:0008006" key="3">
    <source>
        <dbReference type="Google" id="ProtNLM"/>
    </source>
</evidence>
<dbReference type="Pfam" id="PF14307">
    <property type="entry name" value="Glyco_tran_WbsX"/>
    <property type="match status" value="1"/>
</dbReference>